<accession>A0A9P9WX88</accession>
<dbReference type="Proteomes" id="UP000829685">
    <property type="component" value="Unassembled WGS sequence"/>
</dbReference>
<feature type="compositionally biased region" description="Low complexity" evidence="1">
    <location>
        <begin position="133"/>
        <end position="149"/>
    </location>
</feature>
<dbReference type="OrthoDB" id="6508832at2759"/>
<proteinExistence type="predicted"/>
<gene>
    <name evidence="2" type="ORF">JX265_001188</name>
</gene>
<evidence type="ECO:0000313" key="3">
    <source>
        <dbReference type="Proteomes" id="UP000829685"/>
    </source>
</evidence>
<reference evidence="2" key="1">
    <citation type="submission" date="2021-03" db="EMBL/GenBank/DDBJ databases">
        <title>Revisited historic fungal species revealed as producer of novel bioactive compounds through whole genome sequencing and comparative genomics.</title>
        <authorList>
            <person name="Vignolle G.A."/>
            <person name="Hochenegger N."/>
            <person name="Mach R.L."/>
            <person name="Mach-Aigner A.R."/>
            <person name="Javad Rahimi M."/>
            <person name="Salim K.A."/>
            <person name="Chan C.M."/>
            <person name="Lim L.B.L."/>
            <person name="Cai F."/>
            <person name="Druzhinina I.S."/>
            <person name="U'Ren J.M."/>
            <person name="Derntl C."/>
        </authorList>
    </citation>
    <scope>NUCLEOTIDE SEQUENCE</scope>
    <source>
        <strain evidence="2">TUCIM 5799</strain>
    </source>
</reference>
<evidence type="ECO:0000313" key="2">
    <source>
        <dbReference type="EMBL" id="KAI1880948.1"/>
    </source>
</evidence>
<evidence type="ECO:0000256" key="1">
    <source>
        <dbReference type="SAM" id="MobiDB-lite"/>
    </source>
</evidence>
<name>A0A9P9WX88_9PEZI</name>
<dbReference type="EMBL" id="JAFIMR010000002">
    <property type="protein sequence ID" value="KAI1880948.1"/>
    <property type="molecule type" value="Genomic_DNA"/>
</dbReference>
<comment type="caution">
    <text evidence="2">The sequence shown here is derived from an EMBL/GenBank/DDBJ whole genome shotgun (WGS) entry which is preliminary data.</text>
</comment>
<organism evidence="2 3">
    <name type="scientific">Neoarthrinium moseri</name>
    <dbReference type="NCBI Taxonomy" id="1658444"/>
    <lineage>
        <taxon>Eukaryota</taxon>
        <taxon>Fungi</taxon>
        <taxon>Dikarya</taxon>
        <taxon>Ascomycota</taxon>
        <taxon>Pezizomycotina</taxon>
        <taxon>Sordariomycetes</taxon>
        <taxon>Xylariomycetidae</taxon>
        <taxon>Amphisphaeriales</taxon>
        <taxon>Apiosporaceae</taxon>
        <taxon>Neoarthrinium</taxon>
    </lineage>
</organism>
<feature type="region of interest" description="Disordered" evidence="1">
    <location>
        <begin position="380"/>
        <end position="428"/>
    </location>
</feature>
<sequence>MPYEWRSSSFFIPAQNSRHRTACLALYRALLTLSPKVPLPPDLATAWPGPRNPIAHVVRRSFARNLTDTSPRLVFPALAAGYRMLDTLSRARDPATPEHASVLGFLRARLAKRKHILEMKALKSPKPAPRPSSAPNASSVPLLVRTTPEPTRENPNPKPSYAAAARPRPRDQLPPGAKRKIPVLDMAADFPILRLNKPQPAELSRVLTQRIRRRVGHFTDVEAFTDESLPECEEEDAWEQHVMDLLDAEVLGPSLKAGRVVGDGAALARAADEVEAWVGSEGATQPTYAHSLRVHGIRWTMDWLTREREDAVARADAMRKIIADETALAAREREQDRAGRRARWEARMRAEHGDGWAEVVAEEKRARDLRRQQWLAERKAAREAEFERRRQAEAEKRQTTRGGKRQERSAGNPKGRTADGATAKRASS</sequence>
<dbReference type="AlphaFoldDB" id="A0A9P9WX88"/>
<feature type="region of interest" description="Disordered" evidence="1">
    <location>
        <begin position="121"/>
        <end position="178"/>
    </location>
</feature>
<feature type="compositionally biased region" description="Basic and acidic residues" evidence="1">
    <location>
        <begin position="380"/>
        <end position="408"/>
    </location>
</feature>
<protein>
    <submittedName>
        <fullName evidence="2">Uncharacterized protein</fullName>
    </submittedName>
</protein>
<keyword evidence="3" id="KW-1185">Reference proteome</keyword>